<dbReference type="PANTHER" id="PTHR15653:SF0">
    <property type="entry name" value="CONNECTOR OF KINASE TO AP-1, ISOFORM E"/>
    <property type="match status" value="1"/>
</dbReference>
<keyword evidence="6" id="KW-0112">Calmodulin-binding</keyword>
<dbReference type="Pfam" id="PF08232">
    <property type="entry name" value="Striatin"/>
    <property type="match status" value="1"/>
</dbReference>
<dbReference type="GO" id="GO:0005737">
    <property type="term" value="C:cytoplasm"/>
    <property type="evidence" value="ECO:0007669"/>
    <property type="project" value="UniProtKB-SubCell"/>
</dbReference>
<feature type="compositionally biased region" description="Basic and acidic residues" evidence="8">
    <location>
        <begin position="13"/>
        <end position="22"/>
    </location>
</feature>
<accession>A0A5J4N5R8</accession>
<evidence type="ECO:0000256" key="7">
    <source>
        <dbReference type="ARBA" id="ARBA00023054"/>
    </source>
</evidence>
<gene>
    <name evidence="10" type="ORF">DEA37_0012495</name>
</gene>
<keyword evidence="11" id="KW-1185">Reference proteome</keyword>
<keyword evidence="3" id="KW-0963">Cytoplasm</keyword>
<evidence type="ECO:0000313" key="10">
    <source>
        <dbReference type="EMBL" id="KAA3670863.1"/>
    </source>
</evidence>
<evidence type="ECO:0000256" key="5">
    <source>
        <dbReference type="ARBA" id="ARBA00022737"/>
    </source>
</evidence>
<dbReference type="Gene3D" id="1.20.5.300">
    <property type="match status" value="1"/>
</dbReference>
<reference evidence="10 11" key="1">
    <citation type="journal article" date="2019" name="Gigascience">
        <title>Whole-genome sequence of the oriental lung fluke Paragonimus westermani.</title>
        <authorList>
            <person name="Oey H."/>
            <person name="Zakrzewski M."/>
            <person name="Narain K."/>
            <person name="Devi K.R."/>
            <person name="Agatsuma T."/>
            <person name="Nawaratna S."/>
            <person name="Gobert G.N."/>
            <person name="Jones M.K."/>
            <person name="Ragan M.A."/>
            <person name="McManus D.P."/>
            <person name="Krause L."/>
        </authorList>
    </citation>
    <scope>NUCLEOTIDE SEQUENCE [LARGE SCALE GENOMIC DNA]</scope>
    <source>
        <strain evidence="10 11">IND2009</strain>
    </source>
</reference>
<evidence type="ECO:0000313" key="11">
    <source>
        <dbReference type="Proteomes" id="UP000324629"/>
    </source>
</evidence>
<evidence type="ECO:0000256" key="6">
    <source>
        <dbReference type="ARBA" id="ARBA00022860"/>
    </source>
</evidence>
<organism evidence="10 11">
    <name type="scientific">Paragonimus westermani</name>
    <dbReference type="NCBI Taxonomy" id="34504"/>
    <lineage>
        <taxon>Eukaryota</taxon>
        <taxon>Metazoa</taxon>
        <taxon>Spiralia</taxon>
        <taxon>Lophotrochozoa</taxon>
        <taxon>Platyhelminthes</taxon>
        <taxon>Trematoda</taxon>
        <taxon>Digenea</taxon>
        <taxon>Plagiorchiida</taxon>
        <taxon>Troglotremata</taxon>
        <taxon>Troglotrematidae</taxon>
        <taxon>Paragonimus</taxon>
    </lineage>
</organism>
<keyword evidence="7" id="KW-0175">Coiled coil</keyword>
<dbReference type="FunFam" id="1.20.5.300:FF:000001">
    <property type="entry name" value="striatin isoform X1"/>
    <property type="match status" value="1"/>
</dbReference>
<keyword evidence="5" id="KW-0677">Repeat</keyword>
<dbReference type="InterPro" id="IPR051488">
    <property type="entry name" value="WD_repeat_striatin"/>
</dbReference>
<feature type="compositionally biased region" description="Polar residues" evidence="8">
    <location>
        <begin position="1"/>
        <end position="12"/>
    </location>
</feature>
<protein>
    <submittedName>
        <fullName evidence="10">Striatin 1/3/4</fullName>
    </submittedName>
</protein>
<proteinExistence type="inferred from homology"/>
<evidence type="ECO:0000259" key="9">
    <source>
        <dbReference type="Pfam" id="PF08232"/>
    </source>
</evidence>
<feature type="compositionally biased region" description="Polar residues" evidence="8">
    <location>
        <begin position="196"/>
        <end position="206"/>
    </location>
</feature>
<name>A0A5J4N5R8_9TREM</name>
<evidence type="ECO:0000256" key="4">
    <source>
        <dbReference type="ARBA" id="ARBA00022553"/>
    </source>
</evidence>
<feature type="region of interest" description="Disordered" evidence="8">
    <location>
        <begin position="179"/>
        <end position="206"/>
    </location>
</feature>
<evidence type="ECO:0000256" key="2">
    <source>
        <dbReference type="ARBA" id="ARBA00009616"/>
    </source>
</evidence>
<comment type="subcellular location">
    <subcellularLocation>
        <location evidence="1">Cytoplasm</location>
    </subcellularLocation>
</comment>
<feature type="domain" description="Striatin N-terminal" evidence="9">
    <location>
        <begin position="36"/>
        <end position="110"/>
    </location>
</feature>
<dbReference type="PANTHER" id="PTHR15653">
    <property type="entry name" value="STRIATIN"/>
    <property type="match status" value="1"/>
</dbReference>
<comment type="caution">
    <text evidence="10">The sequence shown here is derived from an EMBL/GenBank/DDBJ whole genome shotgun (WGS) entry which is preliminary data.</text>
</comment>
<evidence type="ECO:0000256" key="8">
    <source>
        <dbReference type="SAM" id="MobiDB-lite"/>
    </source>
</evidence>
<feature type="region of interest" description="Disordered" evidence="8">
    <location>
        <begin position="1"/>
        <end position="27"/>
    </location>
</feature>
<dbReference type="InterPro" id="IPR013258">
    <property type="entry name" value="Striatin_N"/>
</dbReference>
<dbReference type="AlphaFoldDB" id="A0A5J4N5R8"/>
<comment type="similarity">
    <text evidence="2">Belongs to the WD repeat striatin family.</text>
</comment>
<sequence length="206" mass="23354">MDTCLLAQTTSNESEKEAEEFVHQQSPTSNPMGCYTLTGILEYLQDQWAKMDMERSEWAVERAELQARIAFLQGECKGQENLKVDLVRRIKMLEYALLQERAKNFELKYPYETKVVLSSINGAVDELGDDPNKATSQVDVEGIRWREERVRLKDYLISAGLGDAMARLRETRVRDLLAKTTAADTPNETPAPPVPTTDSANLNRKN</sequence>
<evidence type="ECO:0000256" key="3">
    <source>
        <dbReference type="ARBA" id="ARBA00022490"/>
    </source>
</evidence>
<dbReference type="EMBL" id="QNGE01008026">
    <property type="protein sequence ID" value="KAA3670863.1"/>
    <property type="molecule type" value="Genomic_DNA"/>
</dbReference>
<dbReference type="GO" id="GO:0005516">
    <property type="term" value="F:calmodulin binding"/>
    <property type="evidence" value="ECO:0007669"/>
    <property type="project" value="UniProtKB-KW"/>
</dbReference>
<keyword evidence="4" id="KW-0597">Phosphoprotein</keyword>
<dbReference type="Proteomes" id="UP000324629">
    <property type="component" value="Unassembled WGS sequence"/>
</dbReference>
<evidence type="ECO:0000256" key="1">
    <source>
        <dbReference type="ARBA" id="ARBA00004496"/>
    </source>
</evidence>